<evidence type="ECO:0000256" key="5">
    <source>
        <dbReference type="ARBA" id="ARBA00023295"/>
    </source>
</evidence>
<keyword evidence="9" id="KW-1185">Reference proteome</keyword>
<dbReference type="InterPro" id="IPR006710">
    <property type="entry name" value="Glyco_hydro_43"/>
</dbReference>
<dbReference type="InterPro" id="IPR023296">
    <property type="entry name" value="Glyco_hydro_beta-prop_sf"/>
</dbReference>
<dbReference type="SUPFAM" id="SSF75005">
    <property type="entry name" value="Arabinanase/levansucrase/invertase"/>
    <property type="match status" value="1"/>
</dbReference>
<feature type="signal peptide" evidence="7">
    <location>
        <begin position="1"/>
        <end position="22"/>
    </location>
</feature>
<dbReference type="PANTHER" id="PTHR43772:SF2">
    <property type="entry name" value="PUTATIVE (AFU_ORTHOLOGUE AFUA_2G04480)-RELATED"/>
    <property type="match status" value="1"/>
</dbReference>
<dbReference type="RefSeq" id="WP_256507038.1">
    <property type="nucleotide sequence ID" value="NZ_CP101740.1"/>
</dbReference>
<organism evidence="8 9">
    <name type="scientific">Sphingomonas qomolangmaensis</name>
    <dbReference type="NCBI Taxonomy" id="2918765"/>
    <lineage>
        <taxon>Bacteria</taxon>
        <taxon>Pseudomonadati</taxon>
        <taxon>Pseudomonadota</taxon>
        <taxon>Alphaproteobacteria</taxon>
        <taxon>Sphingomonadales</taxon>
        <taxon>Sphingomonadaceae</taxon>
        <taxon>Sphingomonas</taxon>
    </lineage>
</organism>
<evidence type="ECO:0000256" key="3">
    <source>
        <dbReference type="ARBA" id="ARBA00022801"/>
    </source>
</evidence>
<keyword evidence="3 6" id="KW-0378">Hydrolase</keyword>
<dbReference type="CDD" id="cd18619">
    <property type="entry name" value="GH43_CoXyl43_like"/>
    <property type="match status" value="1"/>
</dbReference>
<keyword evidence="7" id="KW-0732">Signal</keyword>
<dbReference type="Pfam" id="PF04616">
    <property type="entry name" value="Glyco_hydro_43"/>
    <property type="match status" value="1"/>
</dbReference>
<feature type="chain" id="PRO_5045896981" evidence="7">
    <location>
        <begin position="23"/>
        <end position="377"/>
    </location>
</feature>
<evidence type="ECO:0000256" key="4">
    <source>
        <dbReference type="ARBA" id="ARBA00023277"/>
    </source>
</evidence>
<evidence type="ECO:0000256" key="1">
    <source>
        <dbReference type="ARBA" id="ARBA00009865"/>
    </source>
</evidence>
<evidence type="ECO:0000256" key="2">
    <source>
        <dbReference type="ARBA" id="ARBA00022651"/>
    </source>
</evidence>
<keyword evidence="2" id="KW-0858">Xylan degradation</keyword>
<evidence type="ECO:0000256" key="6">
    <source>
        <dbReference type="RuleBase" id="RU361187"/>
    </source>
</evidence>
<evidence type="ECO:0000256" key="7">
    <source>
        <dbReference type="SAM" id="SignalP"/>
    </source>
</evidence>
<evidence type="ECO:0000313" key="9">
    <source>
        <dbReference type="Proteomes" id="UP001058533"/>
    </source>
</evidence>
<keyword evidence="2" id="KW-0624">Polysaccharide degradation</keyword>
<reference evidence="8" key="1">
    <citation type="submission" date="2022-07" db="EMBL/GenBank/DDBJ databases">
        <title>Sphingomonas sp. nov., a novel bacterium isolated from the north slope of the Mount Everest.</title>
        <authorList>
            <person name="Cui X."/>
            <person name="Liu Y."/>
        </authorList>
    </citation>
    <scope>NUCLEOTIDE SEQUENCE</scope>
    <source>
        <strain evidence="8">S5-59</strain>
    </source>
</reference>
<proteinExistence type="inferred from homology"/>
<dbReference type="PANTHER" id="PTHR43772">
    <property type="entry name" value="ENDO-1,4-BETA-XYLANASE"/>
    <property type="match status" value="1"/>
</dbReference>
<comment type="similarity">
    <text evidence="1 6">Belongs to the glycosyl hydrolase 43 family.</text>
</comment>
<keyword evidence="5 6" id="KW-0326">Glycosidase</keyword>
<sequence>MKIGLQASAMLLPLILLGGCNASQTATSNEAVANEAGGNTAAGGEARSPEGKRYLNQPLVSEIFTADPSAHVFNGKLYVYPSHDIDAGIPNDDLGTQYAMKDYRVLSMDRPGGEVTIHPVAIDVSQIPWASKQTWAPDAAYKNGTYYLYMPARDKDDVFRIGVATSKSPTGPFVAEPMPIPGAYSIDPAVFTDDDNESYMFFGGIWGGQLQRWANGSYNAQGGDTDLKQDDKPALAPKIARMSADMKTFAEKPRDVQIVDAEGKPILGGDHERRFFEAAWMFKREGKYYFTYSTGDTHYLAYAVGDNPYGPFTYTGRIMEPVQGWTTHHSIVKFEDKWWLFYHDTQLSNKNYLRSVKMTEMTFNPDGTIVPINPFKD</sequence>
<protein>
    <submittedName>
        <fullName evidence="8">Glycoside hydrolase family 43 protein</fullName>
    </submittedName>
</protein>
<evidence type="ECO:0000313" key="8">
    <source>
        <dbReference type="EMBL" id="UUL83194.1"/>
    </source>
</evidence>
<name>A0ABY5LBM3_9SPHN</name>
<dbReference type="GO" id="GO:0016787">
    <property type="term" value="F:hydrolase activity"/>
    <property type="evidence" value="ECO:0007669"/>
    <property type="project" value="UniProtKB-KW"/>
</dbReference>
<keyword evidence="4" id="KW-0119">Carbohydrate metabolism</keyword>
<dbReference type="EMBL" id="CP101740">
    <property type="protein sequence ID" value="UUL83194.1"/>
    <property type="molecule type" value="Genomic_DNA"/>
</dbReference>
<dbReference type="PROSITE" id="PS51257">
    <property type="entry name" value="PROKAR_LIPOPROTEIN"/>
    <property type="match status" value="1"/>
</dbReference>
<dbReference type="InterPro" id="IPR052176">
    <property type="entry name" value="Glycosyl_Hydrlase_43_Enz"/>
</dbReference>
<accession>A0ABY5LBM3</accession>
<dbReference type="Proteomes" id="UP001058533">
    <property type="component" value="Chromosome"/>
</dbReference>
<dbReference type="Gene3D" id="2.115.10.20">
    <property type="entry name" value="Glycosyl hydrolase domain, family 43"/>
    <property type="match status" value="1"/>
</dbReference>
<gene>
    <name evidence="8" type="ORF">NMP03_02875</name>
</gene>